<name>P73480_SYNY3</name>
<proteinExistence type="predicted"/>
<dbReference type="PhylomeDB" id="P73480"/>
<evidence type="ECO:0000313" key="2">
    <source>
        <dbReference type="EMBL" id="BAA17520.1"/>
    </source>
</evidence>
<reference evidence="2 3" key="1">
    <citation type="journal article" date="1995" name="DNA Res.">
        <title>Sequence analysis of the genome of the unicellular cyanobacterium Synechocystis sp. strain PCC6803. I. Sequence features in the 1 Mb region from map positions 64% to 92% of the genome.</title>
        <authorList>
            <person name="Kaneko T."/>
            <person name="Tanaka A."/>
            <person name="Sato S."/>
            <person name="Kotani H."/>
            <person name="Sazuka T."/>
            <person name="Miyajima N."/>
            <person name="Sugiura M."/>
            <person name="Tabata S."/>
        </authorList>
    </citation>
    <scope>NUCLEOTIDE SEQUENCE [LARGE SCALE GENOMIC DNA]</scope>
    <source>
        <strain evidence="3">ATCC 27184 / PCC 6803 / Kazusa</strain>
    </source>
</reference>
<evidence type="ECO:0000313" key="3">
    <source>
        <dbReference type="Proteomes" id="UP000001425"/>
    </source>
</evidence>
<dbReference type="InterPro" id="IPR013580">
    <property type="entry name" value="LI-POR_suB-like_C"/>
</dbReference>
<dbReference type="GO" id="GO:0015995">
    <property type="term" value="P:chlorophyll biosynthetic process"/>
    <property type="evidence" value="ECO:0007669"/>
    <property type="project" value="InterPro"/>
</dbReference>
<dbReference type="EnsemblBacteria" id="BAA17520">
    <property type="protein sequence ID" value="BAA17520"/>
    <property type="gene ID" value="BAA17520"/>
</dbReference>
<dbReference type="Proteomes" id="UP000001425">
    <property type="component" value="Chromosome"/>
</dbReference>
<evidence type="ECO:0000259" key="1">
    <source>
        <dbReference type="Pfam" id="PF08369"/>
    </source>
</evidence>
<dbReference type="Pfam" id="PF08369">
    <property type="entry name" value="PCP_red"/>
    <property type="match status" value="1"/>
</dbReference>
<dbReference type="eggNOG" id="ENOG50334KX">
    <property type="taxonomic scope" value="Bacteria"/>
</dbReference>
<dbReference type="IntAct" id="P73480">
    <property type="interactions" value="6"/>
</dbReference>
<dbReference type="GO" id="GO:0016491">
    <property type="term" value="F:oxidoreductase activity"/>
    <property type="evidence" value="ECO:0007669"/>
    <property type="project" value="InterPro"/>
</dbReference>
<protein>
    <submittedName>
        <fullName evidence="2">Protochlorophillide reductase 57 kD subunit</fullName>
    </submittedName>
</protein>
<dbReference type="PIR" id="S77417">
    <property type="entry name" value="S77417"/>
</dbReference>
<feature type="domain" description="Light-independent protochlorophyllide reductase subunit B-like C-terminal" evidence="1">
    <location>
        <begin position="35"/>
        <end position="79"/>
    </location>
</feature>
<keyword evidence="3" id="KW-1185">Reference proteome</keyword>
<dbReference type="GO" id="GO:0015979">
    <property type="term" value="P:photosynthesis"/>
    <property type="evidence" value="ECO:0007669"/>
    <property type="project" value="InterPro"/>
</dbReference>
<reference evidence="2 3" key="2">
    <citation type="journal article" date="1996" name="DNA Res.">
        <title>Sequence analysis of the genome of the unicellular cyanobacterium Synechocystis sp. strain PCC6803. II. Sequence determination of the entire genome and assignment of potential protein-coding regions.</title>
        <authorList>
            <person name="Kaneko T."/>
            <person name="Sato S."/>
            <person name="Kotani H."/>
            <person name="Tanaka A."/>
            <person name="Asamizu E."/>
            <person name="Nakamura Y."/>
            <person name="Miyajima N."/>
            <person name="Hirosawa M."/>
            <person name="Sugiura M."/>
            <person name="Sasamoto S."/>
            <person name="Kimura T."/>
            <person name="Hosouchi T."/>
            <person name="Matsuno A."/>
            <person name="Muraki A."/>
            <person name="Nakazaki N."/>
            <person name="Naruo K."/>
            <person name="Okumura S."/>
            <person name="Shimpo S."/>
            <person name="Takeuchi C."/>
            <person name="Wada T."/>
            <person name="Watanabe A."/>
            <person name="Yamada M."/>
            <person name="Yasuda M."/>
            <person name="Tabata S."/>
        </authorList>
    </citation>
    <scope>NUCLEOTIDE SEQUENCE [LARGE SCALE GENOMIC DNA]</scope>
    <source>
        <strain evidence="3">ATCC 27184 / PCC 6803 / Kazusa</strain>
    </source>
</reference>
<sequence>MLWHVFYGRGRMLLSNHAQGRNFRPIFVMSDPISWTAEATERLKEIPFFVRPAARKKIENFAREAGITEITETVYEQAKQKFN</sequence>
<dbReference type="InParanoid" id="P73480"/>
<organism evidence="2 3">
    <name type="scientific">Synechocystis sp. (strain ATCC 27184 / PCC 6803 / Kazusa)</name>
    <dbReference type="NCBI Taxonomy" id="1111708"/>
    <lineage>
        <taxon>Bacteria</taxon>
        <taxon>Bacillati</taxon>
        <taxon>Cyanobacteriota</taxon>
        <taxon>Cyanophyceae</taxon>
        <taxon>Synechococcales</taxon>
        <taxon>Merismopediaceae</taxon>
        <taxon>Synechocystis</taxon>
    </lineage>
</organism>
<dbReference type="EMBL" id="BA000022">
    <property type="protein sequence ID" value="BAA17520.1"/>
    <property type="molecule type" value="Genomic_DNA"/>
</dbReference>
<dbReference type="KEGG" id="syn:ssr2049"/>
<dbReference type="PaxDb" id="1148-1652599"/>
<dbReference type="Gene3D" id="1.10.8.550">
    <property type="entry name" value="Proto-chlorophyllide reductase 57 kD subunit B"/>
    <property type="match status" value="1"/>
</dbReference>
<dbReference type="AlphaFoldDB" id="P73480"/>
<accession>P73480</accession>
<dbReference type="STRING" id="1148.gene:10498385"/>
<gene>
    <name evidence="2" type="primary">bchB</name>
</gene>
<dbReference type="InterPro" id="IPR042298">
    <property type="entry name" value="P-CP_red_C"/>
</dbReference>